<evidence type="ECO:0000313" key="1">
    <source>
        <dbReference type="EMBL" id="KMK14127.1"/>
    </source>
</evidence>
<dbReference type="RefSeq" id="WP_048252985.1">
    <property type="nucleotide sequence ID" value="NZ_CACVCI010000001.1"/>
</dbReference>
<proteinExistence type="predicted"/>
<dbReference type="InterPro" id="IPR058532">
    <property type="entry name" value="YjbR/MT2646/Rv2570-like"/>
</dbReference>
<dbReference type="InterPro" id="IPR038056">
    <property type="entry name" value="YjbR-like_sf"/>
</dbReference>
<keyword evidence="2" id="KW-0238">DNA-binding</keyword>
<reference evidence="2" key="2">
    <citation type="submission" date="2023-08" db="EMBL/GenBank/DDBJ databases">
        <title>WGS of pathogenic bacterial species, Los Angeles County Public Health Laboratories.</title>
        <authorList>
            <person name="Garrigues J.M."/>
            <person name="Green N.M."/>
        </authorList>
    </citation>
    <scope>NUCLEOTIDE SEQUENCE</scope>
    <source>
        <strain evidence="2">LACPHL-BACT-2023-00068</strain>
    </source>
</reference>
<dbReference type="Gene3D" id="3.90.1150.30">
    <property type="match status" value="1"/>
</dbReference>
<evidence type="ECO:0000313" key="2">
    <source>
        <dbReference type="EMBL" id="MDQ2308112.1"/>
    </source>
</evidence>
<dbReference type="Pfam" id="PF04237">
    <property type="entry name" value="YjbR"/>
    <property type="match status" value="1"/>
</dbReference>
<dbReference type="AlphaFoldDB" id="A0A0J5PWI7"/>
<dbReference type="EMBL" id="JAVDNV010000002">
    <property type="protein sequence ID" value="MDQ2308112.1"/>
    <property type="molecule type" value="Genomic_DNA"/>
</dbReference>
<sequence>MNGDEVVRFAREYALTLPFTEPCWPFGPEYDVFKVGGKMFMLAAVIQGRPLINLKAAPEMALLHQAIYDGIRPGYHMNKKHWISVYGGENITSELLKTLIDDSRQRVIDTLPARVRQRLRPPHG</sequence>
<dbReference type="InterPro" id="IPR007351">
    <property type="entry name" value="YjbR"/>
</dbReference>
<dbReference type="GeneID" id="61383942"/>
<gene>
    <name evidence="1" type="ORF">ABW06_09670</name>
    <name evidence="2" type="ORF">RBJ30_03205</name>
</gene>
<dbReference type="EMBL" id="LDZF01000008">
    <property type="protein sequence ID" value="KMK14127.1"/>
    <property type="molecule type" value="Genomic_DNA"/>
</dbReference>
<dbReference type="GO" id="GO:0003677">
    <property type="term" value="F:DNA binding"/>
    <property type="evidence" value="ECO:0007669"/>
    <property type="project" value="UniProtKB-KW"/>
</dbReference>
<dbReference type="Proteomes" id="UP000036196">
    <property type="component" value="Unassembled WGS sequence"/>
</dbReference>
<dbReference type="OrthoDB" id="3194910at2"/>
<evidence type="ECO:0000313" key="3">
    <source>
        <dbReference type="Proteomes" id="UP000036196"/>
    </source>
</evidence>
<organism evidence="1 3">
    <name type="scientific">Pluralibacter gergoviae</name>
    <name type="common">Enterobacter gergoviae</name>
    <dbReference type="NCBI Taxonomy" id="61647"/>
    <lineage>
        <taxon>Bacteria</taxon>
        <taxon>Pseudomonadati</taxon>
        <taxon>Pseudomonadota</taxon>
        <taxon>Gammaproteobacteria</taxon>
        <taxon>Enterobacterales</taxon>
        <taxon>Enterobacteriaceae</taxon>
        <taxon>Pluralibacter</taxon>
    </lineage>
</organism>
<name>A0A0J5PWI7_PLUGE</name>
<accession>A0A0J5PWI7</accession>
<dbReference type="PANTHER" id="PTHR35145">
    <property type="entry name" value="CYTOPLASMIC PROTEIN-RELATED"/>
    <property type="match status" value="1"/>
</dbReference>
<dbReference type="PANTHER" id="PTHR35145:SF1">
    <property type="entry name" value="CYTOPLASMIC PROTEIN"/>
    <property type="match status" value="1"/>
</dbReference>
<dbReference type="SUPFAM" id="SSF142906">
    <property type="entry name" value="YjbR-like"/>
    <property type="match status" value="1"/>
</dbReference>
<protein>
    <submittedName>
        <fullName evidence="2">MmcQ/YjbR family DNA-binding protein</fullName>
    </submittedName>
</protein>
<dbReference type="STRING" id="61647.LG71_22160"/>
<reference evidence="1 3" key="1">
    <citation type="submission" date="2015-05" db="EMBL/GenBank/DDBJ databases">
        <title>Genome sequences of Pluralibacter gergoviae.</title>
        <authorList>
            <person name="Greninger A.L."/>
            <person name="Miller S."/>
        </authorList>
    </citation>
    <scope>NUCLEOTIDE SEQUENCE [LARGE SCALE GENOMIC DNA]</scope>
    <source>
        <strain evidence="1 3">JS81F13</strain>
    </source>
</reference>
<comment type="caution">
    <text evidence="1">The sequence shown here is derived from an EMBL/GenBank/DDBJ whole genome shotgun (WGS) entry which is preliminary data.</text>
</comment>
<keyword evidence="3" id="KW-1185">Reference proteome</keyword>
<dbReference type="PATRIC" id="fig|61647.14.peg.3080"/>
<dbReference type="Proteomes" id="UP001236270">
    <property type="component" value="Unassembled WGS sequence"/>
</dbReference>
<dbReference type="eggNOG" id="COG2315">
    <property type="taxonomic scope" value="Bacteria"/>
</dbReference>